<keyword evidence="4" id="KW-0067">ATP-binding</keyword>
<evidence type="ECO:0000256" key="1">
    <source>
        <dbReference type="ARBA" id="ARBA00004141"/>
    </source>
</evidence>
<dbReference type="STRING" id="1354746.A0A0B2UIT5"/>
<dbReference type="Gene3D" id="3.40.50.300">
    <property type="entry name" value="P-loop containing nucleotide triphosphate hydrolases"/>
    <property type="match status" value="1"/>
</dbReference>
<dbReference type="HOGENOM" id="CLU_000604_84_1_1"/>
<comment type="subcellular location">
    <subcellularLocation>
        <location evidence="1">Membrane</location>
        <topology evidence="1">Multi-pass membrane protein</topology>
    </subcellularLocation>
</comment>
<feature type="transmembrane region" description="Helical" evidence="8">
    <location>
        <begin position="167"/>
        <end position="190"/>
    </location>
</feature>
<evidence type="ECO:0000256" key="3">
    <source>
        <dbReference type="ARBA" id="ARBA00022741"/>
    </source>
</evidence>
<dbReference type="EMBL" id="JOKQ01000012">
    <property type="protein sequence ID" value="KHN68885.1"/>
    <property type="molecule type" value="Genomic_DNA"/>
</dbReference>
<dbReference type="InterPro" id="IPR039421">
    <property type="entry name" value="Type_1_exporter"/>
</dbReference>
<evidence type="ECO:0000313" key="11">
    <source>
        <dbReference type="EMBL" id="KHN68885.1"/>
    </source>
</evidence>
<evidence type="ECO:0000259" key="9">
    <source>
        <dbReference type="PROSITE" id="PS50893"/>
    </source>
</evidence>
<dbReference type="PROSITE" id="PS00211">
    <property type="entry name" value="ABC_TRANSPORTER_1"/>
    <property type="match status" value="1"/>
</dbReference>
<evidence type="ECO:0000256" key="4">
    <source>
        <dbReference type="ARBA" id="ARBA00022840"/>
    </source>
</evidence>
<evidence type="ECO:0000256" key="8">
    <source>
        <dbReference type="SAM" id="Phobius"/>
    </source>
</evidence>
<dbReference type="GO" id="GO:0005524">
    <property type="term" value="F:ATP binding"/>
    <property type="evidence" value="ECO:0007669"/>
    <property type="project" value="UniProtKB-KW"/>
</dbReference>
<dbReference type="GeneID" id="26262624"/>
<evidence type="ECO:0000256" key="2">
    <source>
        <dbReference type="ARBA" id="ARBA00022692"/>
    </source>
</evidence>
<evidence type="ECO:0000256" key="5">
    <source>
        <dbReference type="ARBA" id="ARBA00022989"/>
    </source>
</evidence>
<dbReference type="SMART" id="SM00382">
    <property type="entry name" value="AAA"/>
    <property type="match status" value="1"/>
</dbReference>
<keyword evidence="6 8" id="KW-0472">Membrane</keyword>
<dbReference type="PROSITE" id="PS50893">
    <property type="entry name" value="ABC_TRANSPORTER_2"/>
    <property type="match status" value="1"/>
</dbReference>
<dbReference type="Proteomes" id="UP000031056">
    <property type="component" value="Unassembled WGS sequence"/>
</dbReference>
<dbReference type="GO" id="GO:0016020">
    <property type="term" value="C:membrane"/>
    <property type="evidence" value="ECO:0007669"/>
    <property type="project" value="UniProtKB-SubCell"/>
</dbReference>
<protein>
    <submittedName>
        <fullName evidence="11">Putative mitochondrial ABC transporter</fullName>
    </submittedName>
</protein>
<feature type="transmembrane region" description="Helical" evidence="8">
    <location>
        <begin position="20"/>
        <end position="44"/>
    </location>
</feature>
<dbReference type="GO" id="GO:0140359">
    <property type="term" value="F:ABC-type transporter activity"/>
    <property type="evidence" value="ECO:0007669"/>
    <property type="project" value="InterPro"/>
</dbReference>
<feature type="transmembrane region" description="Helical" evidence="8">
    <location>
        <begin position="64"/>
        <end position="82"/>
    </location>
</feature>
<keyword evidence="2 8" id="KW-0812">Transmembrane</keyword>
<dbReference type="GO" id="GO:0016887">
    <property type="term" value="F:ATP hydrolysis activity"/>
    <property type="evidence" value="ECO:0007669"/>
    <property type="project" value="InterPro"/>
</dbReference>
<dbReference type="InterPro" id="IPR027417">
    <property type="entry name" value="P-loop_NTPase"/>
</dbReference>
<sequence length="587" mass="65465">MSMKKRIGEYQTIGWILGRYVFVVPQVRVILFPVVLSICVGKYFETRLAGSITRISDGLDNDSVPYRSIAIFLAISLMDIMFSELQGLFFAGTMQSVYRNTLRTTFEHFIRLETEDFEGYGTGTIQNIVGRKSRAVSDLVEVFVQNILPMSVSIILIWYSLYSNLGVIAFMIVAFAVVLYAMVTISIALSRNKVRRMLNKAENSASNLMHDTLSNHESVVSFDGYDVEVSRYDRKLIDIERHGTALFRGLYLLNMLQKLIFAFMNSSVIALGAYGVLWGKMDKGVLLFYVTMSRMLLGSLSNLGYTYCRLSEAMLSIKEVVFEDGESKGGVGLCLAKLKTGIMFKDVSCYYKDKRVLNGVNLQIMKGDRVAVIGSNGSGKSTILKALLKLNSMQGAILVDEIDTKAIEERAFRRMMGYVPQNSLLFNETVMYNIKYGCPSVSDYSVVELAKRFNVHDSIMRLEKGYFTNVGESGKHISGGERQKIAILRALLKNPEVLVMDEPTSSLDKEAEKSIIRTIMNSCSSMTVIAIVHNLELLSFFNKVCVVDNGNATILESSSNALSAIMSKLSTRDCAINTANEIVQGNF</sequence>
<reference evidence="11 12" key="1">
    <citation type="journal article" date="2014" name="MBio">
        <title>The Ordospora colligata genome; evolution of extreme reduction in microsporidia and host-to-parasite horizontal gene transfer.</title>
        <authorList>
            <person name="Pombert J.-F."/>
            <person name="Haag K.L."/>
            <person name="Beidas S."/>
            <person name="Ebert D."/>
            <person name="Keeling P.J."/>
        </authorList>
    </citation>
    <scope>NUCLEOTIDE SEQUENCE [LARGE SCALE GENOMIC DNA]</scope>
    <source>
        <strain evidence="11 12">OC4</strain>
    </source>
</reference>
<accession>A0A0B2UIT5</accession>
<proteinExistence type="inferred from homology"/>
<dbReference type="InterPro" id="IPR017871">
    <property type="entry name" value="ABC_transporter-like_CS"/>
</dbReference>
<dbReference type="Pfam" id="PF00664">
    <property type="entry name" value="ABC_membrane"/>
    <property type="match status" value="1"/>
</dbReference>
<dbReference type="InterPro" id="IPR011527">
    <property type="entry name" value="ABC1_TM_dom"/>
</dbReference>
<dbReference type="PANTHER" id="PTHR24221">
    <property type="entry name" value="ATP-BINDING CASSETTE SUB-FAMILY B"/>
    <property type="match status" value="1"/>
</dbReference>
<dbReference type="Gene3D" id="1.20.1560.10">
    <property type="entry name" value="ABC transporter type 1, transmembrane domain"/>
    <property type="match status" value="1"/>
</dbReference>
<comment type="caution">
    <text evidence="11">The sequence shown here is derived from an EMBL/GenBank/DDBJ whole genome shotgun (WGS) entry which is preliminary data.</text>
</comment>
<dbReference type="FunCoup" id="A0A0B2UIT5">
    <property type="interactions" value="98"/>
</dbReference>
<dbReference type="SUPFAM" id="SSF90123">
    <property type="entry name" value="ABC transporter transmembrane region"/>
    <property type="match status" value="1"/>
</dbReference>
<evidence type="ECO:0000256" key="6">
    <source>
        <dbReference type="ARBA" id="ARBA00023136"/>
    </source>
</evidence>
<dbReference type="InParanoid" id="A0A0B2UIT5"/>
<gene>
    <name evidence="11" type="ORF">M896_121070</name>
</gene>
<dbReference type="InterPro" id="IPR003439">
    <property type="entry name" value="ABC_transporter-like_ATP-bd"/>
</dbReference>
<dbReference type="SUPFAM" id="SSF52540">
    <property type="entry name" value="P-loop containing nucleoside triphosphate hydrolases"/>
    <property type="match status" value="1"/>
</dbReference>
<dbReference type="OrthoDB" id="6500128at2759"/>
<evidence type="ECO:0000259" key="10">
    <source>
        <dbReference type="PROSITE" id="PS50929"/>
    </source>
</evidence>
<comment type="similarity">
    <text evidence="7">Belongs to the ABC transporter superfamily. ABCB family. Heavy Metal importer (TC 3.A.1.210) subfamily.</text>
</comment>
<feature type="domain" description="ABC transporter" evidence="9">
    <location>
        <begin position="342"/>
        <end position="574"/>
    </location>
</feature>
<keyword evidence="5 8" id="KW-1133">Transmembrane helix</keyword>
<dbReference type="Pfam" id="PF00005">
    <property type="entry name" value="ABC_tran"/>
    <property type="match status" value="1"/>
</dbReference>
<name>A0A0B2UIT5_9MICR</name>
<dbReference type="RefSeq" id="XP_014562927.1">
    <property type="nucleotide sequence ID" value="XM_014707441.1"/>
</dbReference>
<dbReference type="PANTHER" id="PTHR24221:SF654">
    <property type="entry name" value="ATP-BINDING CASSETTE SUB-FAMILY B MEMBER 6"/>
    <property type="match status" value="1"/>
</dbReference>
<keyword evidence="3" id="KW-0547">Nucleotide-binding</keyword>
<feature type="domain" description="ABC transmembrane type-1" evidence="10">
    <location>
        <begin position="52"/>
        <end position="312"/>
    </location>
</feature>
<feature type="transmembrane region" description="Helical" evidence="8">
    <location>
        <begin position="259"/>
        <end position="279"/>
    </location>
</feature>
<evidence type="ECO:0000256" key="7">
    <source>
        <dbReference type="ARBA" id="ARBA00024363"/>
    </source>
</evidence>
<feature type="transmembrane region" description="Helical" evidence="8">
    <location>
        <begin position="139"/>
        <end position="161"/>
    </location>
</feature>
<organism evidence="11 12">
    <name type="scientific">Ordospora colligata OC4</name>
    <dbReference type="NCBI Taxonomy" id="1354746"/>
    <lineage>
        <taxon>Eukaryota</taxon>
        <taxon>Fungi</taxon>
        <taxon>Fungi incertae sedis</taxon>
        <taxon>Microsporidia</taxon>
        <taxon>Ordosporidae</taxon>
        <taxon>Ordospora</taxon>
    </lineage>
</organism>
<dbReference type="PROSITE" id="PS50929">
    <property type="entry name" value="ABC_TM1F"/>
    <property type="match status" value="1"/>
</dbReference>
<dbReference type="InterPro" id="IPR036640">
    <property type="entry name" value="ABC1_TM_sf"/>
</dbReference>
<dbReference type="AlphaFoldDB" id="A0A0B2UIT5"/>
<keyword evidence="12" id="KW-1185">Reference proteome</keyword>
<dbReference type="InterPro" id="IPR003593">
    <property type="entry name" value="AAA+_ATPase"/>
</dbReference>
<evidence type="ECO:0000313" key="12">
    <source>
        <dbReference type="Proteomes" id="UP000031056"/>
    </source>
</evidence>
<dbReference type="VEuPathDB" id="MicrosporidiaDB:M896_121070"/>